<dbReference type="Pfam" id="PF24287">
    <property type="entry name" value="DUF7475"/>
    <property type="match status" value="1"/>
</dbReference>
<sequence>MSKQSTATEDAQLFRLPANSIAYVAVIAALVSAVIHLLLAPRVMQFSQTTGILFYLNGAGWIGGLFLFFSRFWRRELYLVAAGYALVTLVAFFAMGGRLNTMAIASKAVEAVVVLATVYLYTAEPSGP</sequence>
<proteinExistence type="predicted"/>
<keyword evidence="1" id="KW-0472">Membrane</keyword>
<evidence type="ECO:0000313" key="3">
    <source>
        <dbReference type="Proteomes" id="UP001166304"/>
    </source>
</evidence>
<dbReference type="Proteomes" id="UP001166304">
    <property type="component" value="Unassembled WGS sequence"/>
</dbReference>
<keyword evidence="1" id="KW-0812">Transmembrane</keyword>
<keyword evidence="1" id="KW-1133">Transmembrane helix</keyword>
<accession>A0AA41G360</accession>
<feature type="transmembrane region" description="Helical" evidence="1">
    <location>
        <begin position="78"/>
        <end position="97"/>
    </location>
</feature>
<name>A0AA41G360_9EURY</name>
<dbReference type="InterPro" id="IPR055898">
    <property type="entry name" value="DUF7475"/>
</dbReference>
<keyword evidence="3" id="KW-1185">Reference proteome</keyword>
<organism evidence="2 3">
    <name type="scientific">Haloarcula salina</name>
    <dbReference type="NCBI Taxonomy" id="1429914"/>
    <lineage>
        <taxon>Archaea</taxon>
        <taxon>Methanobacteriati</taxon>
        <taxon>Methanobacteriota</taxon>
        <taxon>Stenosarchaea group</taxon>
        <taxon>Halobacteria</taxon>
        <taxon>Halobacteriales</taxon>
        <taxon>Haloarculaceae</taxon>
        <taxon>Haloarcula</taxon>
    </lineage>
</organism>
<dbReference type="EMBL" id="JAHQXE010000004">
    <property type="protein sequence ID" value="MBV0902686.1"/>
    <property type="molecule type" value="Genomic_DNA"/>
</dbReference>
<comment type="caution">
    <text evidence="2">The sequence shown here is derived from an EMBL/GenBank/DDBJ whole genome shotgun (WGS) entry which is preliminary data.</text>
</comment>
<evidence type="ECO:0000313" key="2">
    <source>
        <dbReference type="EMBL" id="MBV0902686.1"/>
    </source>
</evidence>
<feature type="transmembrane region" description="Helical" evidence="1">
    <location>
        <begin position="52"/>
        <end position="72"/>
    </location>
</feature>
<dbReference type="AlphaFoldDB" id="A0AA41G360"/>
<protein>
    <submittedName>
        <fullName evidence="2">Uncharacterized protein</fullName>
    </submittedName>
</protein>
<feature type="transmembrane region" description="Helical" evidence="1">
    <location>
        <begin position="20"/>
        <end position="40"/>
    </location>
</feature>
<dbReference type="RefSeq" id="WP_162414264.1">
    <property type="nucleotide sequence ID" value="NZ_JAHQXE010000004.1"/>
</dbReference>
<evidence type="ECO:0000256" key="1">
    <source>
        <dbReference type="SAM" id="Phobius"/>
    </source>
</evidence>
<gene>
    <name evidence="2" type="ORF">KTS37_12905</name>
</gene>
<reference evidence="2" key="1">
    <citation type="submission" date="2021-06" db="EMBL/GenBank/DDBJ databases">
        <title>New haloarchaea isolates fom saline soil.</title>
        <authorList>
            <person name="Duran-Viseras A."/>
            <person name="Sanchez-Porro C.S."/>
            <person name="Ventosa A."/>
        </authorList>
    </citation>
    <scope>NUCLEOTIDE SEQUENCE</scope>
    <source>
        <strain evidence="2">JCM 18369</strain>
    </source>
</reference>